<feature type="coiled-coil region" evidence="4">
    <location>
        <begin position="82"/>
        <end position="126"/>
    </location>
</feature>
<name>A0A1E2V8R3_9GAMM</name>
<sequence length="130" mass="15637">MPHHRTYSISELAKEFDITTRTIRFYEQQGLLSPTRQGQTRIYNEKDRVRLMLTLRGKRLGFSLAETRELFELYDTTRRGDSQQLQRMLKILERKRHDLEQQMSDIRRLQSELDAAETRCREALAELEYD</sequence>
<dbReference type="PROSITE" id="PS50937">
    <property type="entry name" value="HTH_MERR_2"/>
    <property type="match status" value="1"/>
</dbReference>
<dbReference type="STRING" id="197479.BFW38_06605"/>
<keyword evidence="2" id="KW-0238">DNA-binding</keyword>
<dbReference type="CDD" id="cd04776">
    <property type="entry name" value="HTH_GnyR"/>
    <property type="match status" value="1"/>
</dbReference>
<dbReference type="PANTHER" id="PTHR30204">
    <property type="entry name" value="REDOX-CYCLING DRUG-SENSING TRANSCRIPTIONAL ACTIVATOR SOXR"/>
    <property type="match status" value="1"/>
</dbReference>
<protein>
    <submittedName>
        <fullName evidence="6">MerR family transcriptional regulator</fullName>
    </submittedName>
</protein>
<evidence type="ECO:0000256" key="3">
    <source>
        <dbReference type="ARBA" id="ARBA00023163"/>
    </source>
</evidence>
<dbReference type="SUPFAM" id="SSF46955">
    <property type="entry name" value="Putative DNA-binding domain"/>
    <property type="match status" value="1"/>
</dbReference>
<evidence type="ECO:0000259" key="5">
    <source>
        <dbReference type="PROSITE" id="PS50937"/>
    </source>
</evidence>
<dbReference type="InterPro" id="IPR009061">
    <property type="entry name" value="DNA-bd_dom_put_sf"/>
</dbReference>
<dbReference type="InterPro" id="IPR047057">
    <property type="entry name" value="MerR_fam"/>
</dbReference>
<dbReference type="Pfam" id="PF09278">
    <property type="entry name" value="MerR-DNA-bind"/>
    <property type="match status" value="1"/>
</dbReference>
<dbReference type="RefSeq" id="WP_068997678.1">
    <property type="nucleotide sequence ID" value="NZ_MDTQ01000001.1"/>
</dbReference>
<keyword evidence="4" id="KW-0175">Coiled coil</keyword>
<organism evidence="6 7">
    <name type="scientific">Terasakiispira papahanaumokuakeensis</name>
    <dbReference type="NCBI Taxonomy" id="197479"/>
    <lineage>
        <taxon>Bacteria</taxon>
        <taxon>Pseudomonadati</taxon>
        <taxon>Pseudomonadota</taxon>
        <taxon>Gammaproteobacteria</taxon>
        <taxon>Oceanospirillales</taxon>
        <taxon>Terasakiispira</taxon>
    </lineage>
</organism>
<dbReference type="GO" id="GO:0003677">
    <property type="term" value="F:DNA binding"/>
    <property type="evidence" value="ECO:0007669"/>
    <property type="project" value="UniProtKB-KW"/>
</dbReference>
<feature type="domain" description="HTH merR-type" evidence="5">
    <location>
        <begin position="6"/>
        <end position="73"/>
    </location>
</feature>
<dbReference type="InterPro" id="IPR000551">
    <property type="entry name" value="MerR-type_HTH_dom"/>
</dbReference>
<evidence type="ECO:0000256" key="4">
    <source>
        <dbReference type="SAM" id="Coils"/>
    </source>
</evidence>
<dbReference type="PANTHER" id="PTHR30204:SF58">
    <property type="entry name" value="HTH-TYPE TRANSCRIPTIONAL REGULATOR YFMP"/>
    <property type="match status" value="1"/>
</dbReference>
<reference evidence="6 7" key="1">
    <citation type="submission" date="2016-08" db="EMBL/GenBank/DDBJ databases">
        <authorList>
            <person name="Seilhamer J.J."/>
        </authorList>
    </citation>
    <scope>NUCLEOTIDE SEQUENCE [LARGE SCALE GENOMIC DNA]</scope>
    <source>
        <strain evidence="6 7">PH27A</strain>
    </source>
</reference>
<dbReference type="AlphaFoldDB" id="A0A1E2V8R3"/>
<keyword evidence="3" id="KW-0804">Transcription</keyword>
<dbReference type="Proteomes" id="UP000094291">
    <property type="component" value="Unassembled WGS sequence"/>
</dbReference>
<dbReference type="OrthoDB" id="9803659at2"/>
<comment type="caution">
    <text evidence="6">The sequence shown here is derived from an EMBL/GenBank/DDBJ whole genome shotgun (WGS) entry which is preliminary data.</text>
</comment>
<keyword evidence="7" id="KW-1185">Reference proteome</keyword>
<evidence type="ECO:0000256" key="2">
    <source>
        <dbReference type="ARBA" id="ARBA00023125"/>
    </source>
</evidence>
<evidence type="ECO:0000256" key="1">
    <source>
        <dbReference type="ARBA" id="ARBA00023015"/>
    </source>
</evidence>
<dbReference type="InterPro" id="IPR015358">
    <property type="entry name" value="Tscrpt_reg_MerR_DNA-bd"/>
</dbReference>
<evidence type="ECO:0000313" key="7">
    <source>
        <dbReference type="Proteomes" id="UP000094291"/>
    </source>
</evidence>
<dbReference type="Gene3D" id="1.10.1660.10">
    <property type="match status" value="1"/>
</dbReference>
<evidence type="ECO:0000313" key="6">
    <source>
        <dbReference type="EMBL" id="ODC03262.1"/>
    </source>
</evidence>
<accession>A0A1E2V8R3</accession>
<dbReference type="GO" id="GO:0003700">
    <property type="term" value="F:DNA-binding transcription factor activity"/>
    <property type="evidence" value="ECO:0007669"/>
    <property type="project" value="InterPro"/>
</dbReference>
<gene>
    <name evidence="6" type="ORF">BFW38_06605</name>
</gene>
<dbReference type="Pfam" id="PF00376">
    <property type="entry name" value="MerR"/>
    <property type="match status" value="1"/>
</dbReference>
<dbReference type="EMBL" id="MDTQ01000001">
    <property type="protein sequence ID" value="ODC03262.1"/>
    <property type="molecule type" value="Genomic_DNA"/>
</dbReference>
<proteinExistence type="predicted"/>
<dbReference type="SMART" id="SM00422">
    <property type="entry name" value="HTH_MERR"/>
    <property type="match status" value="1"/>
</dbReference>
<keyword evidence="1" id="KW-0805">Transcription regulation</keyword>